<dbReference type="Gene3D" id="3.40.50.720">
    <property type="entry name" value="NAD(P)-binding Rossmann-like Domain"/>
    <property type="match status" value="1"/>
</dbReference>
<accession>A0A9N8ZM44</accession>
<dbReference type="AlphaFoldDB" id="A0A9N8ZM44"/>
<name>A0A9N8ZM44_9GLOM</name>
<proteinExistence type="predicted"/>
<dbReference type="CDD" id="cd05276">
    <property type="entry name" value="p53_inducible_oxidoreductase"/>
    <property type="match status" value="1"/>
</dbReference>
<dbReference type="NCBIfam" id="TIGR02824">
    <property type="entry name" value="quinone_pig3"/>
    <property type="match status" value="1"/>
</dbReference>
<gene>
    <name evidence="4" type="ORF">POCULU_LOCUS2538</name>
</gene>
<dbReference type="Pfam" id="PF08240">
    <property type="entry name" value="ADH_N"/>
    <property type="match status" value="1"/>
</dbReference>
<dbReference type="PANTHER" id="PTHR48106:SF18">
    <property type="entry name" value="QUINONE OXIDOREDUCTASE PIG3"/>
    <property type="match status" value="1"/>
</dbReference>
<evidence type="ECO:0000313" key="5">
    <source>
        <dbReference type="Proteomes" id="UP000789572"/>
    </source>
</evidence>
<dbReference type="Pfam" id="PF00107">
    <property type="entry name" value="ADH_zinc_N"/>
    <property type="match status" value="1"/>
</dbReference>
<dbReference type="Proteomes" id="UP000789572">
    <property type="component" value="Unassembled WGS sequence"/>
</dbReference>
<keyword evidence="5" id="KW-1185">Reference proteome</keyword>
<dbReference type="GO" id="GO:0070402">
    <property type="term" value="F:NADPH binding"/>
    <property type="evidence" value="ECO:0007669"/>
    <property type="project" value="TreeGrafter"/>
</dbReference>
<dbReference type="GO" id="GO:0016651">
    <property type="term" value="F:oxidoreductase activity, acting on NAD(P)H"/>
    <property type="evidence" value="ECO:0007669"/>
    <property type="project" value="TreeGrafter"/>
</dbReference>
<dbReference type="InterPro" id="IPR036291">
    <property type="entry name" value="NAD(P)-bd_dom_sf"/>
</dbReference>
<keyword evidence="1" id="KW-0521">NADP</keyword>
<dbReference type="InterPro" id="IPR011032">
    <property type="entry name" value="GroES-like_sf"/>
</dbReference>
<dbReference type="SUPFAM" id="SSF50129">
    <property type="entry name" value="GroES-like"/>
    <property type="match status" value="1"/>
</dbReference>
<keyword evidence="2" id="KW-0560">Oxidoreductase</keyword>
<dbReference type="EMBL" id="CAJVPJ010000240">
    <property type="protein sequence ID" value="CAG8500336.1"/>
    <property type="molecule type" value="Genomic_DNA"/>
</dbReference>
<dbReference type="InterPro" id="IPR013149">
    <property type="entry name" value="ADH-like_C"/>
</dbReference>
<dbReference type="InterPro" id="IPR014189">
    <property type="entry name" value="Quinone_OxRdtase_PIG3"/>
</dbReference>
<sequence>MSVESMRAVLVKEPGDASQLYNGIAPIPLPKDDELLVKIKCFALNRMDILQRQGRYPVPPGASQILGVEMSGVVEKIGSKGRRIVVVTKYKRGDHVFGLTDGGAYAEYGILHEDMTMILPEEMSFQQGAAIPEAWFTAYQVLQLIGQIRQGDNVLIHAGASGVGVAAIQLAKAAGAKHIFATAGSERKLAFIESIGVTNGINYKKENFRDKIVEYTDGYGVDLLIDFVGKDYWHPNIDSLAKDGRIVLVGFLSGRVVENFDLSVLLMKRLRVEGTSLRSRSLSYKITLRDEFYNKIFPRFIDGHGTFKVIVDREYDWKDIADAHRYMETNENIGKIV</sequence>
<evidence type="ECO:0000256" key="2">
    <source>
        <dbReference type="ARBA" id="ARBA00023002"/>
    </source>
</evidence>
<evidence type="ECO:0000256" key="1">
    <source>
        <dbReference type="ARBA" id="ARBA00022857"/>
    </source>
</evidence>
<reference evidence="4" key="1">
    <citation type="submission" date="2021-06" db="EMBL/GenBank/DDBJ databases">
        <authorList>
            <person name="Kallberg Y."/>
            <person name="Tangrot J."/>
            <person name="Rosling A."/>
        </authorList>
    </citation>
    <scope>NUCLEOTIDE SEQUENCE</scope>
    <source>
        <strain evidence="4">IA702</strain>
    </source>
</reference>
<dbReference type="PANTHER" id="PTHR48106">
    <property type="entry name" value="QUINONE OXIDOREDUCTASE PIG3-RELATED"/>
    <property type="match status" value="1"/>
</dbReference>
<organism evidence="4 5">
    <name type="scientific">Paraglomus occultum</name>
    <dbReference type="NCBI Taxonomy" id="144539"/>
    <lineage>
        <taxon>Eukaryota</taxon>
        <taxon>Fungi</taxon>
        <taxon>Fungi incertae sedis</taxon>
        <taxon>Mucoromycota</taxon>
        <taxon>Glomeromycotina</taxon>
        <taxon>Glomeromycetes</taxon>
        <taxon>Paraglomerales</taxon>
        <taxon>Paraglomeraceae</taxon>
        <taxon>Paraglomus</taxon>
    </lineage>
</organism>
<dbReference type="Gene3D" id="3.90.180.10">
    <property type="entry name" value="Medium-chain alcohol dehydrogenases, catalytic domain"/>
    <property type="match status" value="1"/>
</dbReference>
<dbReference type="InterPro" id="IPR020843">
    <property type="entry name" value="ER"/>
</dbReference>
<dbReference type="SMART" id="SM00829">
    <property type="entry name" value="PKS_ER"/>
    <property type="match status" value="1"/>
</dbReference>
<dbReference type="SUPFAM" id="SSF51735">
    <property type="entry name" value="NAD(P)-binding Rossmann-fold domains"/>
    <property type="match status" value="1"/>
</dbReference>
<comment type="caution">
    <text evidence="4">The sequence shown here is derived from an EMBL/GenBank/DDBJ whole genome shotgun (WGS) entry which is preliminary data.</text>
</comment>
<protein>
    <submittedName>
        <fullName evidence="4">4678_t:CDS:1</fullName>
    </submittedName>
</protein>
<feature type="non-terminal residue" evidence="4">
    <location>
        <position position="337"/>
    </location>
</feature>
<feature type="domain" description="Enoyl reductase (ER)" evidence="3">
    <location>
        <begin position="15"/>
        <end position="337"/>
    </location>
</feature>
<evidence type="ECO:0000313" key="4">
    <source>
        <dbReference type="EMBL" id="CAG8500336.1"/>
    </source>
</evidence>
<dbReference type="InterPro" id="IPR013154">
    <property type="entry name" value="ADH-like_N"/>
</dbReference>
<evidence type="ECO:0000259" key="3">
    <source>
        <dbReference type="SMART" id="SM00829"/>
    </source>
</evidence>
<dbReference type="OrthoDB" id="203908at2759"/>